<evidence type="ECO:0000256" key="1">
    <source>
        <dbReference type="SAM" id="SignalP"/>
    </source>
</evidence>
<feature type="chain" id="PRO_5013139558" evidence="1">
    <location>
        <begin position="20"/>
        <end position="169"/>
    </location>
</feature>
<gene>
    <name evidence="2" type="ORF">EHP00_1024</name>
</gene>
<name>A0A1W0E544_9MICR</name>
<evidence type="ECO:0000313" key="3">
    <source>
        <dbReference type="Proteomes" id="UP000192758"/>
    </source>
</evidence>
<comment type="caution">
    <text evidence="2">The sequence shown here is derived from an EMBL/GenBank/DDBJ whole genome shotgun (WGS) entry which is preliminary data.</text>
</comment>
<protein>
    <submittedName>
        <fullName evidence="2">Uncharacterized protein</fullName>
    </submittedName>
</protein>
<dbReference type="Proteomes" id="UP000192758">
    <property type="component" value="Unassembled WGS sequence"/>
</dbReference>
<evidence type="ECO:0000313" key="2">
    <source>
        <dbReference type="EMBL" id="OQS54319.1"/>
    </source>
</evidence>
<dbReference type="EMBL" id="MNPJ01000020">
    <property type="protein sequence ID" value="OQS54319.1"/>
    <property type="molecule type" value="Genomic_DNA"/>
</dbReference>
<keyword evidence="3" id="KW-1185">Reference proteome</keyword>
<reference evidence="2 3" key="1">
    <citation type="journal article" date="2017" name="Environ. Microbiol.">
        <title>Decay of the glycolytic pathway and adaptation to intranuclear parasitism within Enterocytozoonidae microsporidia.</title>
        <authorList>
            <person name="Wiredu Boakye D."/>
            <person name="Jaroenlak P."/>
            <person name="Prachumwat A."/>
            <person name="Williams T.A."/>
            <person name="Bateman K.S."/>
            <person name="Itsathitphaisarn O."/>
            <person name="Sritunyalucksana K."/>
            <person name="Paszkiewicz K.H."/>
            <person name="Moore K.A."/>
            <person name="Stentiford G.D."/>
            <person name="Williams B.A."/>
        </authorList>
    </citation>
    <scope>NUCLEOTIDE SEQUENCE [LARGE SCALE GENOMIC DNA]</scope>
    <source>
        <strain evidence="2 3">TH1</strain>
    </source>
</reference>
<proteinExistence type="predicted"/>
<feature type="signal peptide" evidence="1">
    <location>
        <begin position="1"/>
        <end position="19"/>
    </location>
</feature>
<dbReference type="VEuPathDB" id="MicrosporidiaDB:EHP00_1024"/>
<dbReference type="AlphaFoldDB" id="A0A1W0E544"/>
<organism evidence="2 3">
    <name type="scientific">Ecytonucleospora hepatopenaei</name>
    <dbReference type="NCBI Taxonomy" id="646526"/>
    <lineage>
        <taxon>Eukaryota</taxon>
        <taxon>Fungi</taxon>
        <taxon>Fungi incertae sedis</taxon>
        <taxon>Microsporidia</taxon>
        <taxon>Enterocytozoonidae</taxon>
        <taxon>Ecytonucleospora</taxon>
    </lineage>
</organism>
<keyword evidence="1" id="KW-0732">Signal</keyword>
<accession>A0A1W0E544</accession>
<sequence>MLTIFISHVFTAAAPNVSALNKPSTALRILADLNTEPFYVNLLLSNNIFLHQELAFWSAIYGCKSNDTLSTVAKDQFQSFIGAFSNMVKKLDILDKEKVDFKLKTQDEIETHYENVFLNGENPSTSADNSIIMKFVYYNQLNKNIYIDFEPKSKSKTLMCINALQECFK</sequence>